<evidence type="ECO:0000313" key="1">
    <source>
        <dbReference type="EMBL" id="OGJ99931.1"/>
    </source>
</evidence>
<reference evidence="1 2" key="1">
    <citation type="journal article" date="2016" name="Nat. Commun.">
        <title>Thousands of microbial genomes shed light on interconnected biogeochemical processes in an aquifer system.</title>
        <authorList>
            <person name="Anantharaman K."/>
            <person name="Brown C.T."/>
            <person name="Hug L.A."/>
            <person name="Sharon I."/>
            <person name="Castelle C.J."/>
            <person name="Probst A.J."/>
            <person name="Thomas B.C."/>
            <person name="Singh A."/>
            <person name="Wilkins M.J."/>
            <person name="Karaoz U."/>
            <person name="Brodie E.L."/>
            <person name="Williams K.H."/>
            <person name="Hubbard S.S."/>
            <person name="Banfield J.F."/>
        </authorList>
    </citation>
    <scope>NUCLEOTIDE SEQUENCE [LARGE SCALE GENOMIC DNA]</scope>
</reference>
<organism evidence="1 2">
    <name type="scientific">Candidatus Raymondbacteria bacterium RIFOXYD12_FULL_49_13</name>
    <dbReference type="NCBI Taxonomy" id="1817890"/>
    <lineage>
        <taxon>Bacteria</taxon>
        <taxon>Raymondiibacteriota</taxon>
    </lineage>
</organism>
<accession>A0A1F7EZZ9</accession>
<dbReference type="AlphaFoldDB" id="A0A1F7EZZ9"/>
<gene>
    <name evidence="1" type="ORF">A2519_00315</name>
</gene>
<comment type="caution">
    <text evidence="1">The sequence shown here is derived from an EMBL/GenBank/DDBJ whole genome shotgun (WGS) entry which is preliminary data.</text>
</comment>
<dbReference type="Proteomes" id="UP000179243">
    <property type="component" value="Unassembled WGS sequence"/>
</dbReference>
<evidence type="ECO:0000313" key="2">
    <source>
        <dbReference type="Proteomes" id="UP000179243"/>
    </source>
</evidence>
<name>A0A1F7EZZ9_UNCRA</name>
<dbReference type="InterPro" id="IPR043519">
    <property type="entry name" value="NT_sf"/>
</dbReference>
<sequence>METTIKPGRIPAWKPVNDGLDSQYRKAWKTAFSAVKTLRKRFKTGEIRIGGSLLKRDRFYEGSDIDIIVPEFTMSNKMDAEKMLDGLFPPPTIDIVPLKSMPPAKAAYFLERSVPIES</sequence>
<proteinExistence type="predicted"/>
<dbReference type="EMBL" id="MFYX01000157">
    <property type="protein sequence ID" value="OGJ99931.1"/>
    <property type="molecule type" value="Genomic_DNA"/>
</dbReference>
<evidence type="ECO:0008006" key="3">
    <source>
        <dbReference type="Google" id="ProtNLM"/>
    </source>
</evidence>
<dbReference type="SUPFAM" id="SSF81301">
    <property type="entry name" value="Nucleotidyltransferase"/>
    <property type="match status" value="1"/>
</dbReference>
<protein>
    <recommendedName>
        <fullName evidence="3">Polymerase nucleotidyl transferase domain-containing protein</fullName>
    </recommendedName>
</protein>